<name>A0A1I5FLQ2_9HYPH</name>
<keyword evidence="7 9" id="KW-0414">Isoprene biosynthesis</keyword>
<evidence type="ECO:0000313" key="14">
    <source>
        <dbReference type="Proteomes" id="UP000199236"/>
    </source>
</evidence>
<dbReference type="Gene3D" id="3.40.50.720">
    <property type="entry name" value="NAD(P)-binding Rossmann-like Domain"/>
    <property type="match status" value="1"/>
</dbReference>
<dbReference type="InterPro" id="IPR036291">
    <property type="entry name" value="NAD(P)-bd_dom_sf"/>
</dbReference>
<keyword evidence="14" id="KW-1185">Reference proteome</keyword>
<feature type="binding site" evidence="9">
    <location>
        <position position="235"/>
    </location>
    <ligand>
        <name>1-deoxy-D-xylulose 5-phosphate</name>
        <dbReference type="ChEBI" id="CHEBI:57792"/>
    </ligand>
</feature>
<keyword evidence="13" id="KW-0413">Isomerase</keyword>
<dbReference type="Pfam" id="PF08436">
    <property type="entry name" value="DXP_redisom_C"/>
    <property type="match status" value="1"/>
</dbReference>
<dbReference type="RefSeq" id="WP_090071555.1">
    <property type="nucleotide sequence ID" value="NZ_FOVR01000004.1"/>
</dbReference>
<dbReference type="FunFam" id="3.40.50.720:FF:000045">
    <property type="entry name" value="1-deoxy-D-xylulose 5-phosphate reductoisomerase"/>
    <property type="match status" value="1"/>
</dbReference>
<organism evidence="13 14">
    <name type="scientific">Cohaesibacter marisflavi</name>
    <dbReference type="NCBI Taxonomy" id="655353"/>
    <lineage>
        <taxon>Bacteria</taxon>
        <taxon>Pseudomonadati</taxon>
        <taxon>Pseudomonadota</taxon>
        <taxon>Alphaproteobacteria</taxon>
        <taxon>Hyphomicrobiales</taxon>
        <taxon>Cohaesibacteraceae</taxon>
    </lineage>
</organism>
<evidence type="ECO:0000259" key="10">
    <source>
        <dbReference type="Pfam" id="PF02670"/>
    </source>
</evidence>
<evidence type="ECO:0000256" key="1">
    <source>
        <dbReference type="ARBA" id="ARBA00005094"/>
    </source>
</evidence>
<dbReference type="PANTHER" id="PTHR30525:SF0">
    <property type="entry name" value="1-DEOXY-D-XYLULOSE 5-PHOSPHATE REDUCTOISOMERASE, CHLOROPLASTIC"/>
    <property type="match status" value="1"/>
</dbReference>
<evidence type="ECO:0000259" key="11">
    <source>
        <dbReference type="Pfam" id="PF08436"/>
    </source>
</evidence>
<sequence length="402" mass="42034">MSKTSSVDSSVQGSEGTPKIISVLGASGSVGDSALDIIAGSPDRYRVNALTANRNVGKLARAAVKSGARFAVVADEGFYADLRDALSGHDIEVGAGQSAVEEAAGRSADIVIGAIVGAAGICPTLAALKAGNQVALANKEALVCAGDLVMAETQRLGKPILPVDSEHSAVFQVYERENRAEISKIVLTASGGPFRTWDRDAIAKASIEQALAHPNFSMGNKITIDSASMMNKGLELIEAHHLYGVSADKLKVVVHPQQIIHGMVAYSDGSLLAQLGAPDMRIPVAHCLAWPERAPANTDRISLVEIGQFTFEAPDYERFPCLRLAKEALEAGGSLPNIMNAANEIAVAAFLAGDIAFGGIAELVEKVMAEFVRRDEVGAASDVGDVLALDQAARNVARQILS</sequence>
<keyword evidence="3 9" id="KW-0479">Metal-binding</keyword>
<evidence type="ECO:0000313" key="13">
    <source>
        <dbReference type="EMBL" id="SFO24675.1"/>
    </source>
</evidence>
<dbReference type="PIRSF" id="PIRSF006205">
    <property type="entry name" value="Dxp_reductismrs"/>
    <property type="match status" value="1"/>
</dbReference>
<keyword evidence="4 9" id="KW-0521">NADP</keyword>
<dbReference type="UniPathway" id="UPA00056">
    <property type="reaction ID" value="UER00092"/>
</dbReference>
<dbReference type="GO" id="GO:0030604">
    <property type="term" value="F:1-deoxy-D-xylulose-5-phosphate reductoisomerase activity"/>
    <property type="evidence" value="ECO:0007669"/>
    <property type="project" value="UniProtKB-UniRule"/>
</dbReference>
<feature type="binding site" evidence="9">
    <location>
        <position position="30"/>
    </location>
    <ligand>
        <name>NADPH</name>
        <dbReference type="ChEBI" id="CHEBI:57783"/>
    </ligand>
</feature>
<comment type="pathway">
    <text evidence="1 9">Isoprenoid biosynthesis; isopentenyl diphosphate biosynthesis via DXP pathway; isopentenyl diphosphate from 1-deoxy-D-xylulose 5-phosphate: step 1/6.</text>
</comment>
<feature type="binding site" evidence="9">
    <location>
        <position position="219"/>
    </location>
    <ligand>
        <name>NADPH</name>
        <dbReference type="ChEBI" id="CHEBI:57783"/>
    </ligand>
</feature>
<keyword evidence="9" id="KW-0460">Magnesium</keyword>
<dbReference type="AlphaFoldDB" id="A0A1I5FLQ2"/>
<dbReference type="InterPro" id="IPR036169">
    <property type="entry name" value="DXPR_C_sf"/>
</dbReference>
<accession>A0A1I5FLQ2</accession>
<dbReference type="Pfam" id="PF02670">
    <property type="entry name" value="DXP_reductoisom"/>
    <property type="match status" value="1"/>
</dbReference>
<feature type="domain" description="DXP reductoisomerase C-terminal" evidence="12">
    <location>
        <begin position="275"/>
        <end position="395"/>
    </location>
</feature>
<evidence type="ECO:0000256" key="3">
    <source>
        <dbReference type="ARBA" id="ARBA00022723"/>
    </source>
</evidence>
<feature type="binding site" evidence="9">
    <location>
        <position position="164"/>
    </location>
    <ligand>
        <name>Mn(2+)</name>
        <dbReference type="ChEBI" id="CHEBI:29035"/>
    </ligand>
</feature>
<evidence type="ECO:0000259" key="12">
    <source>
        <dbReference type="Pfam" id="PF13288"/>
    </source>
</evidence>
<feature type="binding site" evidence="9">
    <location>
        <position position="213"/>
    </location>
    <ligand>
        <name>1-deoxy-D-xylulose 5-phosphate</name>
        <dbReference type="ChEBI" id="CHEBI:57792"/>
    </ligand>
</feature>
<dbReference type="GO" id="GO:0051484">
    <property type="term" value="P:isopentenyl diphosphate biosynthetic process, methylerythritol 4-phosphate pathway involved in terpenoid biosynthetic process"/>
    <property type="evidence" value="ECO:0007669"/>
    <property type="project" value="TreeGrafter"/>
</dbReference>
<feature type="binding site" evidence="9">
    <location>
        <position position="140"/>
    </location>
    <ligand>
        <name>NADPH</name>
        <dbReference type="ChEBI" id="CHEBI:57783"/>
    </ligand>
</feature>
<feature type="binding site" evidence="9">
    <location>
        <position position="165"/>
    </location>
    <ligand>
        <name>1-deoxy-D-xylulose 5-phosphate</name>
        <dbReference type="ChEBI" id="CHEBI:57792"/>
    </ligand>
</feature>
<feature type="domain" description="1-deoxy-D-xylulose 5-phosphate reductoisomerase N-terminal" evidence="10">
    <location>
        <begin position="21"/>
        <end position="146"/>
    </location>
</feature>
<gene>
    <name evidence="9" type="primary">dxr</name>
    <name evidence="13" type="ORF">SAMN04488056_104106</name>
</gene>
<evidence type="ECO:0000256" key="7">
    <source>
        <dbReference type="ARBA" id="ARBA00023229"/>
    </source>
</evidence>
<dbReference type="STRING" id="655353.SAMN04488056_104106"/>
<dbReference type="OrthoDB" id="9806546at2"/>
<feature type="binding site" evidence="9">
    <location>
        <position position="166"/>
    </location>
    <ligand>
        <name>Mn(2+)</name>
        <dbReference type="ChEBI" id="CHEBI:29035"/>
    </ligand>
</feature>
<dbReference type="EMBL" id="FOVR01000004">
    <property type="protein sequence ID" value="SFO24675.1"/>
    <property type="molecule type" value="Genomic_DNA"/>
</dbReference>
<comment type="catalytic activity">
    <reaction evidence="8">
        <text>2-C-methyl-D-erythritol 4-phosphate + NADP(+) = 1-deoxy-D-xylulose 5-phosphate + NADPH + H(+)</text>
        <dbReference type="Rhea" id="RHEA:13717"/>
        <dbReference type="ChEBI" id="CHEBI:15378"/>
        <dbReference type="ChEBI" id="CHEBI:57783"/>
        <dbReference type="ChEBI" id="CHEBI:57792"/>
        <dbReference type="ChEBI" id="CHEBI:58262"/>
        <dbReference type="ChEBI" id="CHEBI:58349"/>
        <dbReference type="EC" id="1.1.1.267"/>
    </reaction>
    <physiologicalReaction direction="right-to-left" evidence="8">
        <dbReference type="Rhea" id="RHEA:13719"/>
    </physiologicalReaction>
</comment>
<feature type="binding site" evidence="9">
    <location>
        <position position="231"/>
    </location>
    <ligand>
        <name>1-deoxy-D-xylulose 5-phosphate</name>
        <dbReference type="ChEBI" id="CHEBI:57792"/>
    </ligand>
</feature>
<comment type="cofactor">
    <cofactor evidence="9">
        <name>Mg(2+)</name>
        <dbReference type="ChEBI" id="CHEBI:18420"/>
    </cofactor>
    <cofactor evidence="9">
        <name>Mn(2+)</name>
        <dbReference type="ChEBI" id="CHEBI:29035"/>
    </cofactor>
</comment>
<feature type="binding site" evidence="9">
    <location>
        <position position="55"/>
    </location>
    <ligand>
        <name>NADPH</name>
        <dbReference type="ChEBI" id="CHEBI:57783"/>
    </ligand>
</feature>
<feature type="binding site" evidence="9">
    <location>
        <position position="235"/>
    </location>
    <ligand>
        <name>Mn(2+)</name>
        <dbReference type="ChEBI" id="CHEBI:29035"/>
    </ligand>
</feature>
<keyword evidence="6 9" id="KW-0464">Manganese</keyword>
<feature type="binding site" evidence="9">
    <location>
        <position position="166"/>
    </location>
    <ligand>
        <name>1-deoxy-D-xylulose 5-phosphate</name>
        <dbReference type="ChEBI" id="CHEBI:57792"/>
    </ligand>
</feature>
<dbReference type="InterPro" id="IPR003821">
    <property type="entry name" value="DXP_reductoisomerase"/>
</dbReference>
<proteinExistence type="inferred from homology"/>
<keyword evidence="5 9" id="KW-0560">Oxidoreductase</keyword>
<dbReference type="InterPro" id="IPR013512">
    <property type="entry name" value="DXP_reductoisomerase_N"/>
</dbReference>
<feature type="binding site" evidence="9">
    <location>
        <position position="28"/>
    </location>
    <ligand>
        <name>NADPH</name>
        <dbReference type="ChEBI" id="CHEBI:57783"/>
    </ligand>
</feature>
<protein>
    <recommendedName>
        <fullName evidence="9">1-deoxy-D-xylulose 5-phosphate reductoisomerase</fullName>
        <shortName evidence="9">DXP reductoisomerase</shortName>
        <ecNumber evidence="9">1.1.1.267</ecNumber>
    </recommendedName>
    <alternativeName>
        <fullName evidence="9">1-deoxyxylulose-5-phosphate reductoisomerase</fullName>
    </alternativeName>
    <alternativeName>
        <fullName evidence="9">2-C-methyl-D-erythritol 4-phosphate synthase</fullName>
    </alternativeName>
</protein>
<feature type="binding site" evidence="9">
    <location>
        <position position="138"/>
    </location>
    <ligand>
        <name>NADPH</name>
        <dbReference type="ChEBI" id="CHEBI:57783"/>
    </ligand>
</feature>
<dbReference type="SUPFAM" id="SSF69055">
    <property type="entry name" value="1-deoxy-D-xylulose-5-phosphate reductoisomerase, C-terminal domain"/>
    <property type="match status" value="1"/>
</dbReference>
<feature type="binding site" evidence="9">
    <location>
        <position position="232"/>
    </location>
    <ligand>
        <name>1-deoxy-D-xylulose 5-phosphate</name>
        <dbReference type="ChEBI" id="CHEBI:57792"/>
    </ligand>
</feature>
<dbReference type="GO" id="GO:0016853">
    <property type="term" value="F:isomerase activity"/>
    <property type="evidence" value="ECO:0007669"/>
    <property type="project" value="UniProtKB-KW"/>
</dbReference>
<feature type="binding site" evidence="9">
    <location>
        <position position="226"/>
    </location>
    <ligand>
        <name>1-deoxy-D-xylulose 5-phosphate</name>
        <dbReference type="ChEBI" id="CHEBI:57792"/>
    </ligand>
</feature>
<dbReference type="EC" id="1.1.1.267" evidence="9"/>
<evidence type="ECO:0000256" key="4">
    <source>
        <dbReference type="ARBA" id="ARBA00022857"/>
    </source>
</evidence>
<dbReference type="Gene3D" id="1.10.1740.10">
    <property type="match status" value="1"/>
</dbReference>
<comment type="similarity">
    <text evidence="2 9">Belongs to the DXR family.</text>
</comment>
<feature type="binding site" evidence="9">
    <location>
        <position position="139"/>
    </location>
    <ligand>
        <name>1-deoxy-D-xylulose 5-phosphate</name>
        <dbReference type="ChEBI" id="CHEBI:57792"/>
    </ligand>
</feature>
<dbReference type="Proteomes" id="UP000199236">
    <property type="component" value="Unassembled WGS sequence"/>
</dbReference>
<dbReference type="InterPro" id="IPR026877">
    <property type="entry name" value="DXPR_C"/>
</dbReference>
<feature type="binding site" evidence="9">
    <location>
        <position position="54"/>
    </location>
    <ligand>
        <name>NADPH</name>
        <dbReference type="ChEBI" id="CHEBI:57783"/>
    </ligand>
</feature>
<dbReference type="GO" id="GO:0030145">
    <property type="term" value="F:manganese ion binding"/>
    <property type="evidence" value="ECO:0007669"/>
    <property type="project" value="TreeGrafter"/>
</dbReference>
<reference evidence="13 14" key="1">
    <citation type="submission" date="2016-10" db="EMBL/GenBank/DDBJ databases">
        <authorList>
            <person name="de Groot N.N."/>
        </authorList>
    </citation>
    <scope>NUCLEOTIDE SEQUENCE [LARGE SCALE GENOMIC DNA]</scope>
    <source>
        <strain evidence="13 14">CGMCC 1.9157</strain>
    </source>
</reference>
<comment type="function">
    <text evidence="9">Catalyzes the NADPH-dependent rearrangement and reduction of 1-deoxy-D-xylulose-5-phosphate (DXP) to 2-C-methyl-D-erythritol 4-phosphate (MEP).</text>
</comment>
<feature type="binding site" evidence="9">
    <location>
        <position position="29"/>
    </location>
    <ligand>
        <name>NADPH</name>
        <dbReference type="ChEBI" id="CHEBI:57783"/>
    </ligand>
</feature>
<feature type="domain" description="1-deoxy-D-xylulose 5-phosphate reductoisomerase C-terminal" evidence="11">
    <location>
        <begin position="160"/>
        <end position="243"/>
    </location>
</feature>
<dbReference type="SUPFAM" id="SSF55347">
    <property type="entry name" value="Glyceraldehyde-3-phosphate dehydrogenase-like, C-terminal domain"/>
    <property type="match status" value="1"/>
</dbReference>
<dbReference type="SUPFAM" id="SSF51735">
    <property type="entry name" value="NAD(P)-binding Rossmann-fold domains"/>
    <property type="match status" value="1"/>
</dbReference>
<evidence type="ECO:0000256" key="8">
    <source>
        <dbReference type="ARBA" id="ARBA00048543"/>
    </source>
</evidence>
<comment type="caution">
    <text evidence="9">Lacks conserved residue(s) required for the propagation of feature annotation.</text>
</comment>
<evidence type="ECO:0000256" key="5">
    <source>
        <dbReference type="ARBA" id="ARBA00023002"/>
    </source>
</evidence>
<dbReference type="InterPro" id="IPR013644">
    <property type="entry name" value="DXP_reductoisomerase_C"/>
</dbReference>
<evidence type="ECO:0000256" key="2">
    <source>
        <dbReference type="ARBA" id="ARBA00006825"/>
    </source>
</evidence>
<evidence type="ECO:0000256" key="6">
    <source>
        <dbReference type="ARBA" id="ARBA00023211"/>
    </source>
</evidence>
<dbReference type="NCBIfam" id="TIGR00243">
    <property type="entry name" value="Dxr"/>
    <property type="match status" value="1"/>
</dbReference>
<dbReference type="GO" id="GO:0070402">
    <property type="term" value="F:NADPH binding"/>
    <property type="evidence" value="ECO:0007669"/>
    <property type="project" value="InterPro"/>
</dbReference>
<evidence type="ECO:0000256" key="9">
    <source>
        <dbReference type="HAMAP-Rule" id="MF_00183"/>
    </source>
</evidence>
<dbReference type="HAMAP" id="MF_00183">
    <property type="entry name" value="DXP_reductoisom"/>
    <property type="match status" value="1"/>
</dbReference>
<dbReference type="Pfam" id="PF13288">
    <property type="entry name" value="DXPR_C"/>
    <property type="match status" value="1"/>
</dbReference>
<feature type="binding site" evidence="9">
    <location>
        <position position="190"/>
    </location>
    <ligand>
        <name>1-deoxy-D-xylulose 5-phosphate</name>
        <dbReference type="ChEBI" id="CHEBI:57792"/>
    </ligand>
</feature>
<dbReference type="PANTHER" id="PTHR30525">
    <property type="entry name" value="1-DEOXY-D-XYLULOSE 5-PHOSPHATE REDUCTOISOMERASE"/>
    <property type="match status" value="1"/>
</dbReference>